<dbReference type="Pfam" id="PF02221">
    <property type="entry name" value="E1_DerP2_DerF2"/>
    <property type="match status" value="1"/>
</dbReference>
<dbReference type="Proteomes" id="UP000663856">
    <property type="component" value="Unassembled WGS sequence"/>
</dbReference>
<feature type="domain" description="MD-2-related lipid-recognition" evidence="2">
    <location>
        <begin position="18"/>
        <end position="162"/>
    </location>
</feature>
<name>A0A816MHL9_9BILA</name>
<dbReference type="GO" id="GO:0008047">
    <property type="term" value="F:enzyme activator activity"/>
    <property type="evidence" value="ECO:0007669"/>
    <property type="project" value="InterPro"/>
</dbReference>
<dbReference type="GO" id="GO:0009898">
    <property type="term" value="C:cytoplasmic side of plasma membrane"/>
    <property type="evidence" value="ECO:0007669"/>
    <property type="project" value="TreeGrafter"/>
</dbReference>
<dbReference type="InterPro" id="IPR036846">
    <property type="entry name" value="GM2-AP_sf"/>
</dbReference>
<dbReference type="EMBL" id="CAJNRG010002404">
    <property type="protein sequence ID" value="CAF2047245.1"/>
    <property type="molecule type" value="Genomic_DNA"/>
</dbReference>
<organism evidence="3 5">
    <name type="scientific">Rotaria magnacalcarata</name>
    <dbReference type="NCBI Taxonomy" id="392030"/>
    <lineage>
        <taxon>Eukaryota</taxon>
        <taxon>Metazoa</taxon>
        <taxon>Spiralia</taxon>
        <taxon>Gnathifera</taxon>
        <taxon>Rotifera</taxon>
        <taxon>Eurotatoria</taxon>
        <taxon>Bdelloidea</taxon>
        <taxon>Philodinida</taxon>
        <taxon>Philodinidae</taxon>
        <taxon>Rotaria</taxon>
    </lineage>
</organism>
<dbReference type="PANTHER" id="PTHR17357">
    <property type="entry name" value="GM2 GANGLIOSIDE ACTIVATOR PROTEIN"/>
    <property type="match status" value="1"/>
</dbReference>
<dbReference type="AlphaFoldDB" id="A0A816MHL9"/>
<sequence>MIDLCLSTKSYTIQLNDIDLNSCNNANYIFDILSFNIWTDYLEIPGFFDCSLSFNLKQNYSAVHSTYSIQLDRKLGPLWMPIPCITDDCSEQSLCTLMKSSCSSKKSCTTNCQLSSGSHTLEHIRIQLKSTLLEHEIFTNGQYRFKIKFYDHKKKSIGCFTGYLTLRKNDYLL</sequence>
<proteinExistence type="predicted"/>
<dbReference type="EMBL" id="CAJNRF010000854">
    <property type="protein sequence ID" value="CAF1984167.1"/>
    <property type="molecule type" value="Genomic_DNA"/>
</dbReference>
<dbReference type="GO" id="GO:0006689">
    <property type="term" value="P:ganglioside catabolic process"/>
    <property type="evidence" value="ECO:0007669"/>
    <property type="project" value="InterPro"/>
</dbReference>
<dbReference type="PANTHER" id="PTHR17357:SF0">
    <property type="entry name" value="GANGLIOSIDE GM2 ACTIVATOR"/>
    <property type="match status" value="1"/>
</dbReference>
<evidence type="ECO:0000259" key="2">
    <source>
        <dbReference type="Pfam" id="PF02221"/>
    </source>
</evidence>
<dbReference type="GO" id="GO:0005319">
    <property type="term" value="F:lipid transporter activity"/>
    <property type="evidence" value="ECO:0007669"/>
    <property type="project" value="TreeGrafter"/>
</dbReference>
<evidence type="ECO:0000313" key="4">
    <source>
        <dbReference type="EMBL" id="CAF2047245.1"/>
    </source>
</evidence>
<dbReference type="Gene3D" id="2.70.220.10">
    <property type="entry name" value="Ganglioside GM2 activator"/>
    <property type="match status" value="1"/>
</dbReference>
<reference evidence="3" key="1">
    <citation type="submission" date="2021-02" db="EMBL/GenBank/DDBJ databases">
        <authorList>
            <person name="Nowell W R."/>
        </authorList>
    </citation>
    <scope>NUCLEOTIDE SEQUENCE</scope>
</reference>
<comment type="caution">
    <text evidence="3">The sequence shown here is derived from an EMBL/GenBank/DDBJ whole genome shotgun (WGS) entry which is preliminary data.</text>
</comment>
<dbReference type="InterPro" id="IPR028996">
    <property type="entry name" value="GM2-AP"/>
</dbReference>
<keyword evidence="1" id="KW-0732">Signal</keyword>
<evidence type="ECO:0000313" key="5">
    <source>
        <dbReference type="Proteomes" id="UP000663856"/>
    </source>
</evidence>
<protein>
    <recommendedName>
        <fullName evidence="2">MD-2-related lipid-recognition domain-containing protein</fullName>
    </recommendedName>
</protein>
<gene>
    <name evidence="3" type="ORF">WKI299_LOCUS3937</name>
    <name evidence="4" type="ORF">XDN619_LOCUS7860</name>
</gene>
<evidence type="ECO:0000256" key="1">
    <source>
        <dbReference type="ARBA" id="ARBA00022729"/>
    </source>
</evidence>
<dbReference type="SUPFAM" id="SSF63707">
    <property type="entry name" value="Ganglioside M2 (gm2) activator"/>
    <property type="match status" value="1"/>
</dbReference>
<dbReference type="InterPro" id="IPR003172">
    <property type="entry name" value="ML_dom"/>
</dbReference>
<accession>A0A816MHL9</accession>
<evidence type="ECO:0000313" key="3">
    <source>
        <dbReference type="EMBL" id="CAF1984167.1"/>
    </source>
</evidence>
<dbReference type="Proteomes" id="UP000663887">
    <property type="component" value="Unassembled WGS sequence"/>
</dbReference>